<dbReference type="AlphaFoldDB" id="D1B148"/>
<accession>D1B148</accession>
<evidence type="ECO:0000313" key="2">
    <source>
        <dbReference type="Proteomes" id="UP000002222"/>
    </source>
</evidence>
<keyword evidence="2" id="KW-1185">Reference proteome</keyword>
<dbReference type="STRING" id="525898.Sdel_0787"/>
<evidence type="ECO:0000313" key="1">
    <source>
        <dbReference type="EMBL" id="ACZ11818.1"/>
    </source>
</evidence>
<reference evidence="1 2" key="2">
    <citation type="journal article" date="2010" name="Stand. Genomic Sci.">
        <title>Complete genome sequence of Sulfurospirillum deleyianum type strain (5175).</title>
        <authorList>
            <person name="Sikorski J."/>
            <person name="Lapidus A."/>
            <person name="Copeland A."/>
            <person name="Glavina Del Rio T."/>
            <person name="Nolan M."/>
            <person name="Lucas S."/>
            <person name="Chen F."/>
            <person name="Tice H."/>
            <person name="Cheng J.F."/>
            <person name="Saunders E."/>
            <person name="Bruce D."/>
            <person name="Goodwin L."/>
            <person name="Pitluck S."/>
            <person name="Ovchinnikova G."/>
            <person name="Pati A."/>
            <person name="Ivanova N."/>
            <person name="Mavromatis K."/>
            <person name="Chen A."/>
            <person name="Palaniappan K."/>
            <person name="Chain P."/>
            <person name="Land M."/>
            <person name="Hauser L."/>
            <person name="Chang Y.J."/>
            <person name="Jeffries C.D."/>
            <person name="Brettin T."/>
            <person name="Detter J.C."/>
            <person name="Han C."/>
            <person name="Rohde M."/>
            <person name="Lang E."/>
            <person name="Spring S."/>
            <person name="Goker M."/>
            <person name="Bristow J."/>
            <person name="Eisen J.A."/>
            <person name="Markowitz V."/>
            <person name="Hugenholtz P."/>
            <person name="Kyrpides N.C."/>
            <person name="Klenk H.P."/>
        </authorList>
    </citation>
    <scope>NUCLEOTIDE SEQUENCE [LARGE SCALE GENOMIC DNA]</scope>
    <source>
        <strain evidence="2">ATCC 51133 / DSM 6946 / 5175</strain>
    </source>
</reference>
<name>D1B148_SULD5</name>
<dbReference type="KEGG" id="sdl:Sdel_0787"/>
<dbReference type="Proteomes" id="UP000002222">
    <property type="component" value="Chromosome"/>
</dbReference>
<gene>
    <name evidence="1" type="ordered locus">Sdel_0787</name>
</gene>
<proteinExistence type="predicted"/>
<organism evidence="1 2">
    <name type="scientific">Sulfurospirillum deleyianum (strain ATCC 51133 / DSM 6946 / 5175)</name>
    <dbReference type="NCBI Taxonomy" id="525898"/>
    <lineage>
        <taxon>Bacteria</taxon>
        <taxon>Pseudomonadati</taxon>
        <taxon>Campylobacterota</taxon>
        <taxon>Epsilonproteobacteria</taxon>
        <taxon>Campylobacterales</taxon>
        <taxon>Sulfurospirillaceae</taxon>
        <taxon>Sulfurospirillum</taxon>
    </lineage>
</organism>
<dbReference type="EMBL" id="CP001816">
    <property type="protein sequence ID" value="ACZ11818.1"/>
    <property type="molecule type" value="Genomic_DNA"/>
</dbReference>
<dbReference type="RefSeq" id="WP_012856582.1">
    <property type="nucleotide sequence ID" value="NC_013512.1"/>
</dbReference>
<sequence>MAQKRLIEASIETLKKELTFYQLPSFEKIALFKKRFFARVDVYAKERQNKKG</sequence>
<dbReference type="HOGENOM" id="CLU_3085497_0_0_7"/>
<reference evidence="2" key="1">
    <citation type="submission" date="2009-11" db="EMBL/GenBank/DDBJ databases">
        <title>The complete genome of Sulfurospirillum deleyianum DSM 6946.</title>
        <authorList>
            <consortium name="US DOE Joint Genome Institute (JGI-PGF)"/>
            <person name="Lucas S."/>
            <person name="Copeland A."/>
            <person name="Lapidus A."/>
            <person name="Glavina del Rio T."/>
            <person name="Dalin E."/>
            <person name="Tice H."/>
            <person name="Bruce D."/>
            <person name="Goodwin L."/>
            <person name="Pitluck S."/>
            <person name="Kyrpides N."/>
            <person name="Mavromatis K."/>
            <person name="Ivanova N."/>
            <person name="Ovchinnikova G."/>
            <person name="Munk A.C."/>
            <person name="Lu M."/>
            <person name="Brettin T."/>
            <person name="Detter J.C."/>
            <person name="Han C."/>
            <person name="Tapia R."/>
            <person name="Larimer F."/>
            <person name="Land M."/>
            <person name="Hauser L."/>
            <person name="Markowitz V."/>
            <person name="Cheng J.F."/>
            <person name="Hugenholtz P."/>
            <person name="Woyke T."/>
            <person name="Wu D."/>
            <person name="Aumann P."/>
            <person name="Schneider S."/>
            <person name="Lang E."/>
            <person name="Spring S."/>
            <person name="Klenk H.P."/>
            <person name="Eisen J.A."/>
        </authorList>
    </citation>
    <scope>NUCLEOTIDE SEQUENCE [LARGE SCALE GENOMIC DNA]</scope>
    <source>
        <strain evidence="2">ATCC 51133 / DSM 6946 / 5175</strain>
    </source>
</reference>
<protein>
    <submittedName>
        <fullName evidence="1">Uncharacterized protein</fullName>
    </submittedName>
</protein>